<evidence type="ECO:0000313" key="3">
    <source>
        <dbReference type="EMBL" id="MFC5830947.1"/>
    </source>
</evidence>
<dbReference type="Proteomes" id="UP001596058">
    <property type="component" value="Unassembled WGS sequence"/>
</dbReference>
<keyword evidence="2" id="KW-0560">Oxidoreductase</keyword>
<gene>
    <name evidence="3" type="ORF">ACFPZ3_44450</name>
</gene>
<dbReference type="InterPro" id="IPR001128">
    <property type="entry name" value="Cyt_P450"/>
</dbReference>
<accession>A0ABW1D0E3</accession>
<dbReference type="SUPFAM" id="SSF48264">
    <property type="entry name" value="Cytochrome P450"/>
    <property type="match status" value="1"/>
</dbReference>
<dbReference type="EMBL" id="JBHSPA010000059">
    <property type="protein sequence ID" value="MFC5830947.1"/>
    <property type="molecule type" value="Genomic_DNA"/>
</dbReference>
<name>A0ABW1D0E3_9ACTN</name>
<dbReference type="CDD" id="cd11029">
    <property type="entry name" value="CYP107-like"/>
    <property type="match status" value="1"/>
</dbReference>
<sequence>MTTVPARLFNPAAPEHAADPYPMLRLMREQAPVYRHVAPATGRVFWYLTRYADVRRALAEPNLGRQLDRLPRELAARHRAWEHDPLPMVRRNVFNLDPPDHTRLRRLLTPGFGVRAVAALEQRIRHAADELVDRMGGPGEMDLIQSPAQPLPILIMAELLGIPPGDLPQLRRWSDGILRSRDMSLARRRGMELMAYLQRKLAERRAAPGDDLMSQLIEAERDGGIGRAELISSVFQLLLAGDETTVNLIGNGMLELLRHPGEAARLRARPELIDSAVEEMLRFNGPVGHSRPLYALADVEIAGTTIPCGDTVMPMLLAANRDPAAFPRPDEFDIARAPNRHLGFGHGIHFCLGAALARVQVRAAVGALVRRFPGMTLAAAPSDLDWTPDLFVRGVRRLPVRQGR</sequence>
<dbReference type="PANTHER" id="PTHR46696:SF1">
    <property type="entry name" value="CYTOCHROME P450 YJIB-RELATED"/>
    <property type="match status" value="1"/>
</dbReference>
<keyword evidence="2" id="KW-0349">Heme</keyword>
<evidence type="ECO:0000256" key="1">
    <source>
        <dbReference type="ARBA" id="ARBA00010617"/>
    </source>
</evidence>
<evidence type="ECO:0000256" key="2">
    <source>
        <dbReference type="RuleBase" id="RU000461"/>
    </source>
</evidence>
<dbReference type="PROSITE" id="PS00086">
    <property type="entry name" value="CYTOCHROME_P450"/>
    <property type="match status" value="1"/>
</dbReference>
<dbReference type="PRINTS" id="PR00359">
    <property type="entry name" value="BP450"/>
</dbReference>
<keyword evidence="2" id="KW-0503">Monooxygenase</keyword>
<comment type="caution">
    <text evidence="3">The sequence shown here is derived from an EMBL/GenBank/DDBJ whole genome shotgun (WGS) entry which is preliminary data.</text>
</comment>
<organism evidence="3 4">
    <name type="scientific">Nonomuraea insulae</name>
    <dbReference type="NCBI Taxonomy" id="1616787"/>
    <lineage>
        <taxon>Bacteria</taxon>
        <taxon>Bacillati</taxon>
        <taxon>Actinomycetota</taxon>
        <taxon>Actinomycetes</taxon>
        <taxon>Streptosporangiales</taxon>
        <taxon>Streptosporangiaceae</taxon>
        <taxon>Nonomuraea</taxon>
    </lineage>
</organism>
<dbReference type="InterPro" id="IPR002397">
    <property type="entry name" value="Cyt_P450_B"/>
</dbReference>
<dbReference type="PANTHER" id="PTHR46696">
    <property type="entry name" value="P450, PUTATIVE (EUROFUNG)-RELATED"/>
    <property type="match status" value="1"/>
</dbReference>
<dbReference type="Gene3D" id="1.10.630.10">
    <property type="entry name" value="Cytochrome P450"/>
    <property type="match status" value="1"/>
</dbReference>
<dbReference type="RefSeq" id="WP_379520429.1">
    <property type="nucleotide sequence ID" value="NZ_JBHSPA010000059.1"/>
</dbReference>
<reference evidence="4" key="1">
    <citation type="journal article" date="2019" name="Int. J. Syst. Evol. Microbiol.">
        <title>The Global Catalogue of Microorganisms (GCM) 10K type strain sequencing project: providing services to taxonomists for standard genome sequencing and annotation.</title>
        <authorList>
            <consortium name="The Broad Institute Genomics Platform"/>
            <consortium name="The Broad Institute Genome Sequencing Center for Infectious Disease"/>
            <person name="Wu L."/>
            <person name="Ma J."/>
        </authorList>
    </citation>
    <scope>NUCLEOTIDE SEQUENCE [LARGE SCALE GENOMIC DNA]</scope>
    <source>
        <strain evidence="4">CCUG 53903</strain>
    </source>
</reference>
<keyword evidence="2" id="KW-0479">Metal-binding</keyword>
<evidence type="ECO:0000313" key="4">
    <source>
        <dbReference type="Proteomes" id="UP001596058"/>
    </source>
</evidence>
<dbReference type="Pfam" id="PF00067">
    <property type="entry name" value="p450"/>
    <property type="match status" value="1"/>
</dbReference>
<dbReference type="InterPro" id="IPR036396">
    <property type="entry name" value="Cyt_P450_sf"/>
</dbReference>
<proteinExistence type="inferred from homology"/>
<keyword evidence="4" id="KW-1185">Reference proteome</keyword>
<protein>
    <submittedName>
        <fullName evidence="3">Cytochrome P450</fullName>
    </submittedName>
</protein>
<comment type="similarity">
    <text evidence="1 2">Belongs to the cytochrome P450 family.</text>
</comment>
<keyword evidence="2" id="KW-0408">Iron</keyword>
<dbReference type="InterPro" id="IPR017972">
    <property type="entry name" value="Cyt_P450_CS"/>
</dbReference>